<feature type="coiled-coil region" evidence="1">
    <location>
        <begin position="113"/>
        <end position="166"/>
    </location>
</feature>
<dbReference type="OrthoDB" id="79854at2759"/>
<accession>A0A1V9Y8G2</accession>
<keyword evidence="1" id="KW-0175">Coiled coil</keyword>
<keyword evidence="3" id="KW-0812">Transmembrane</keyword>
<organism evidence="4 5">
    <name type="scientific">Thraustotheca clavata</name>
    <dbReference type="NCBI Taxonomy" id="74557"/>
    <lineage>
        <taxon>Eukaryota</taxon>
        <taxon>Sar</taxon>
        <taxon>Stramenopiles</taxon>
        <taxon>Oomycota</taxon>
        <taxon>Saprolegniomycetes</taxon>
        <taxon>Saprolegniales</taxon>
        <taxon>Achlyaceae</taxon>
        <taxon>Thraustotheca</taxon>
    </lineage>
</organism>
<evidence type="ECO:0000256" key="1">
    <source>
        <dbReference type="SAM" id="Coils"/>
    </source>
</evidence>
<keyword evidence="5" id="KW-1185">Reference proteome</keyword>
<evidence type="ECO:0000313" key="5">
    <source>
        <dbReference type="Proteomes" id="UP000243217"/>
    </source>
</evidence>
<sequence length="274" mass="31816">MKRLSDRTRSTEATTPLRSSLVLPTIPESPLVDSRDSWSEDDSSLLQEHRVHRRHSSRVTPPPILPPEVDSHVEMAEQVVHAIEQEDMSGHDKVMAFIRELGEKKRKSVVRRKAEIAQEHEARKARIQAQQEEINKEIEHQKFQSVNELTQAYENLVDKYKELVHDIKAKDSLITTLQAKTNDELNDAQSDIQCDDDTIPIKTTQTIFHVLYTDILKQYPWLDDALDKASWLALGVLTIFALYAFWTYMRMSVELADEKAIRDLMVHFRRRMTT</sequence>
<feature type="compositionally biased region" description="Basic and acidic residues" evidence="2">
    <location>
        <begin position="1"/>
        <end position="10"/>
    </location>
</feature>
<evidence type="ECO:0000256" key="2">
    <source>
        <dbReference type="SAM" id="MobiDB-lite"/>
    </source>
</evidence>
<gene>
    <name evidence="4" type="ORF">THRCLA_11205</name>
</gene>
<evidence type="ECO:0000313" key="4">
    <source>
        <dbReference type="EMBL" id="OQR82020.1"/>
    </source>
</evidence>
<name>A0A1V9Y8G2_9STRA</name>
<keyword evidence="3" id="KW-0472">Membrane</keyword>
<keyword evidence="3" id="KW-1133">Transmembrane helix</keyword>
<feature type="transmembrane region" description="Helical" evidence="3">
    <location>
        <begin position="231"/>
        <end position="249"/>
    </location>
</feature>
<feature type="region of interest" description="Disordered" evidence="2">
    <location>
        <begin position="1"/>
        <end position="67"/>
    </location>
</feature>
<dbReference type="Proteomes" id="UP000243217">
    <property type="component" value="Unassembled WGS sequence"/>
</dbReference>
<dbReference type="EMBL" id="JNBS01004852">
    <property type="protein sequence ID" value="OQR82020.1"/>
    <property type="molecule type" value="Genomic_DNA"/>
</dbReference>
<reference evidence="4 5" key="1">
    <citation type="journal article" date="2014" name="Genome Biol. Evol.">
        <title>The secreted proteins of Achlya hypogyna and Thraustotheca clavata identify the ancestral oomycete secretome and reveal gene acquisitions by horizontal gene transfer.</title>
        <authorList>
            <person name="Misner I."/>
            <person name="Blouin N."/>
            <person name="Leonard G."/>
            <person name="Richards T.A."/>
            <person name="Lane C.E."/>
        </authorList>
    </citation>
    <scope>NUCLEOTIDE SEQUENCE [LARGE SCALE GENOMIC DNA]</scope>
    <source>
        <strain evidence="4 5">ATCC 34112</strain>
    </source>
</reference>
<comment type="caution">
    <text evidence="4">The sequence shown here is derived from an EMBL/GenBank/DDBJ whole genome shotgun (WGS) entry which is preliminary data.</text>
</comment>
<proteinExistence type="predicted"/>
<protein>
    <submittedName>
        <fullName evidence="4">Uncharacterized protein</fullName>
    </submittedName>
</protein>
<evidence type="ECO:0000256" key="3">
    <source>
        <dbReference type="SAM" id="Phobius"/>
    </source>
</evidence>
<dbReference type="AlphaFoldDB" id="A0A1V9Y8G2"/>